<protein>
    <submittedName>
        <fullName evidence="8">Cation diffusion facilitator family transporter</fullName>
    </submittedName>
</protein>
<evidence type="ECO:0000256" key="1">
    <source>
        <dbReference type="ARBA" id="ARBA00004141"/>
    </source>
</evidence>
<evidence type="ECO:0000259" key="7">
    <source>
        <dbReference type="Pfam" id="PF01545"/>
    </source>
</evidence>
<comment type="caution">
    <text evidence="8">The sequence shown here is derived from an EMBL/GenBank/DDBJ whole genome shotgun (WGS) entry which is preliminary data.</text>
</comment>
<evidence type="ECO:0000313" key="8">
    <source>
        <dbReference type="EMBL" id="KNA90773.1"/>
    </source>
</evidence>
<evidence type="ECO:0000256" key="3">
    <source>
        <dbReference type="ARBA" id="ARBA00022692"/>
    </source>
</evidence>
<feature type="transmembrane region" description="Helical" evidence="6">
    <location>
        <begin position="26"/>
        <end position="47"/>
    </location>
</feature>
<dbReference type="InterPro" id="IPR058533">
    <property type="entry name" value="Cation_efflux_TM"/>
</dbReference>
<keyword evidence="3 6" id="KW-0812">Transmembrane</keyword>
<evidence type="ECO:0000313" key="9">
    <source>
        <dbReference type="Proteomes" id="UP000037247"/>
    </source>
</evidence>
<evidence type="ECO:0000256" key="5">
    <source>
        <dbReference type="ARBA" id="ARBA00023136"/>
    </source>
</evidence>
<dbReference type="InterPro" id="IPR040177">
    <property type="entry name" value="SLC30A9"/>
</dbReference>
<dbReference type="PANTHER" id="PTHR13414:SF9">
    <property type="entry name" value="PROTON-COUPLED ZINC ANTIPORTER SLC30A9, MITOCHONDRIAL"/>
    <property type="match status" value="1"/>
</dbReference>
<dbReference type="PANTHER" id="PTHR13414">
    <property type="entry name" value="HUEL-CATION TRANSPORTER"/>
    <property type="match status" value="1"/>
</dbReference>
<dbReference type="Proteomes" id="UP000037247">
    <property type="component" value="Unassembled WGS sequence"/>
</dbReference>
<keyword evidence="4 6" id="KW-1133">Transmembrane helix</keyword>
<keyword evidence="2" id="KW-0813">Transport</keyword>
<dbReference type="InterPro" id="IPR002524">
    <property type="entry name" value="Cation_efflux"/>
</dbReference>
<proteinExistence type="predicted"/>
<feature type="transmembrane region" description="Helical" evidence="6">
    <location>
        <begin position="92"/>
        <end position="117"/>
    </location>
</feature>
<dbReference type="Gene3D" id="1.20.1510.10">
    <property type="entry name" value="Cation efflux protein transmembrane domain"/>
    <property type="match status" value="1"/>
</dbReference>
<evidence type="ECO:0000256" key="2">
    <source>
        <dbReference type="ARBA" id="ARBA00022448"/>
    </source>
</evidence>
<keyword evidence="9" id="KW-1185">Reference proteome</keyword>
<sequence>MADTDAPLTDEQLVTPIDDQDSMTTVVIAFVANVAVAIAKTIAAIVTGSASMTAEAMHSWADSGNEIFLLIAERRGNRGRTRSHPFGHGRETYIWSMFAAFGLFAVGAAVSVVNGITALVHPEEDTNYLVGYIVLAISAVLEGISFIQSVRQAKAGGRRMSMHPLRFVSRTSNTTLRAVFAEDFAALVGLAIAAAGMALHQITGNAVWDALGSILVGLLLGFIAIFLIRRNSEFLLGQEAMAPIRDAILLRLLAMPDIDRVTYLHAEYVGPMEFYMVAAVDITGDLAEHDVAFRLRRLEAQIETQEAIVEAVLTLSTIDEPSLVPAGQITPSA</sequence>
<feature type="domain" description="Cation efflux protein transmembrane" evidence="7">
    <location>
        <begin position="26"/>
        <end position="235"/>
    </location>
</feature>
<comment type="subcellular location">
    <subcellularLocation>
        <location evidence="1">Membrane</location>
        <topology evidence="1">Multi-pass membrane protein</topology>
    </subcellularLocation>
</comment>
<evidence type="ECO:0000256" key="4">
    <source>
        <dbReference type="ARBA" id="ARBA00022989"/>
    </source>
</evidence>
<dbReference type="EMBL" id="LDTZ01000018">
    <property type="protein sequence ID" value="KNA90773.1"/>
    <property type="molecule type" value="Genomic_DNA"/>
</dbReference>
<keyword evidence="5 6" id="KW-0472">Membrane</keyword>
<feature type="transmembrane region" description="Helical" evidence="6">
    <location>
        <begin position="179"/>
        <end position="200"/>
    </location>
</feature>
<reference evidence="8 9" key="1">
    <citation type="submission" date="2015-05" db="EMBL/GenBank/DDBJ databases">
        <title>Draft genome sequence of the bacterium Gordonia jacobaea a new member of the Gordonia genus.</title>
        <authorList>
            <person name="Jimenez-Galisteo G."/>
            <person name="Dominguez A."/>
            <person name="Munoz E."/>
            <person name="Vinas M."/>
        </authorList>
    </citation>
    <scope>NUCLEOTIDE SEQUENCE [LARGE SCALE GENOMIC DNA]</scope>
    <source>
        <strain evidence="9">mv1</strain>
    </source>
</reference>
<feature type="transmembrane region" description="Helical" evidence="6">
    <location>
        <begin position="129"/>
        <end position="150"/>
    </location>
</feature>
<dbReference type="InterPro" id="IPR027469">
    <property type="entry name" value="Cation_efflux_TMD_sf"/>
</dbReference>
<dbReference type="NCBIfam" id="TIGR01297">
    <property type="entry name" value="CDF"/>
    <property type="match status" value="1"/>
</dbReference>
<feature type="transmembrane region" description="Helical" evidence="6">
    <location>
        <begin position="206"/>
        <end position="228"/>
    </location>
</feature>
<dbReference type="RefSeq" id="WP_049699707.1">
    <property type="nucleotide sequence ID" value="NZ_LDTZ01000018.1"/>
</dbReference>
<accession>A0ABR5IAX7</accession>
<name>A0ABR5IAX7_9ACTN</name>
<dbReference type="SUPFAM" id="SSF161111">
    <property type="entry name" value="Cation efflux protein transmembrane domain-like"/>
    <property type="match status" value="1"/>
</dbReference>
<evidence type="ECO:0000256" key="6">
    <source>
        <dbReference type="SAM" id="Phobius"/>
    </source>
</evidence>
<organism evidence="8 9">
    <name type="scientific">Gordonia jacobaea</name>
    <dbReference type="NCBI Taxonomy" id="122202"/>
    <lineage>
        <taxon>Bacteria</taxon>
        <taxon>Bacillati</taxon>
        <taxon>Actinomycetota</taxon>
        <taxon>Actinomycetes</taxon>
        <taxon>Mycobacteriales</taxon>
        <taxon>Gordoniaceae</taxon>
        <taxon>Gordonia</taxon>
    </lineage>
</organism>
<gene>
    <name evidence="8" type="ORF">ABW18_14755</name>
</gene>
<dbReference type="Pfam" id="PF01545">
    <property type="entry name" value="Cation_efflux"/>
    <property type="match status" value="1"/>
</dbReference>